<dbReference type="EMBL" id="BAAAPK010000001">
    <property type="protein sequence ID" value="GAA1670542.1"/>
    <property type="molecule type" value="Genomic_DNA"/>
</dbReference>
<feature type="region of interest" description="Disordered" evidence="1">
    <location>
        <begin position="1"/>
        <end position="49"/>
    </location>
</feature>
<evidence type="ECO:0000313" key="2">
    <source>
        <dbReference type="EMBL" id="GAA1670542.1"/>
    </source>
</evidence>
<gene>
    <name evidence="2" type="ORF">GCM10009807_13280</name>
</gene>
<reference evidence="2 3" key="1">
    <citation type="journal article" date="2019" name="Int. J. Syst. Evol. Microbiol.">
        <title>The Global Catalogue of Microorganisms (GCM) 10K type strain sequencing project: providing services to taxonomists for standard genome sequencing and annotation.</title>
        <authorList>
            <consortium name="The Broad Institute Genomics Platform"/>
            <consortium name="The Broad Institute Genome Sequencing Center for Infectious Disease"/>
            <person name="Wu L."/>
            <person name="Ma J."/>
        </authorList>
    </citation>
    <scope>NUCLEOTIDE SEQUENCE [LARGE SCALE GENOMIC DNA]</scope>
    <source>
        <strain evidence="2 3">JCM 15575</strain>
    </source>
</reference>
<feature type="compositionally biased region" description="Basic residues" evidence="1">
    <location>
        <begin position="39"/>
        <end position="49"/>
    </location>
</feature>
<feature type="compositionally biased region" description="Basic and acidic residues" evidence="1">
    <location>
        <begin position="20"/>
        <end position="33"/>
    </location>
</feature>
<name>A0ABN2GFQ9_9MICO</name>
<organism evidence="2 3">
    <name type="scientific">Microbacterium lacus</name>
    <dbReference type="NCBI Taxonomy" id="415217"/>
    <lineage>
        <taxon>Bacteria</taxon>
        <taxon>Bacillati</taxon>
        <taxon>Actinomycetota</taxon>
        <taxon>Actinomycetes</taxon>
        <taxon>Micrococcales</taxon>
        <taxon>Microbacteriaceae</taxon>
        <taxon>Microbacterium</taxon>
    </lineage>
</organism>
<protein>
    <submittedName>
        <fullName evidence="2">Uncharacterized protein</fullName>
    </submittedName>
</protein>
<proteinExistence type="predicted"/>
<keyword evidence="3" id="KW-1185">Reference proteome</keyword>
<comment type="caution">
    <text evidence="2">The sequence shown here is derived from an EMBL/GenBank/DDBJ whole genome shotgun (WGS) entry which is preliminary data.</text>
</comment>
<sequence>MAPAPEMGEDVQNGSGHTVHVGEERLGDQRDSHSSSVKAGRRPHLRDRG</sequence>
<evidence type="ECO:0000256" key="1">
    <source>
        <dbReference type="SAM" id="MobiDB-lite"/>
    </source>
</evidence>
<evidence type="ECO:0000313" key="3">
    <source>
        <dbReference type="Proteomes" id="UP001500596"/>
    </source>
</evidence>
<dbReference type="Proteomes" id="UP001500596">
    <property type="component" value="Unassembled WGS sequence"/>
</dbReference>
<accession>A0ABN2GFQ9</accession>